<dbReference type="InterPro" id="IPR050360">
    <property type="entry name" value="MFS_Sugar_Transporters"/>
</dbReference>
<feature type="transmembrane region" description="Helical" evidence="6">
    <location>
        <begin position="65"/>
        <end position="88"/>
    </location>
</feature>
<keyword evidence="5 6" id="KW-0472">Membrane</keyword>
<dbReference type="SUPFAM" id="SSF103473">
    <property type="entry name" value="MFS general substrate transporter"/>
    <property type="match status" value="1"/>
</dbReference>
<dbReference type="InterPro" id="IPR036259">
    <property type="entry name" value="MFS_trans_sf"/>
</dbReference>
<accession>A0A9W9V0W7</accession>
<feature type="transmembrane region" description="Helical" evidence="6">
    <location>
        <begin position="185"/>
        <end position="206"/>
    </location>
</feature>
<evidence type="ECO:0000259" key="7">
    <source>
        <dbReference type="PROSITE" id="PS50850"/>
    </source>
</evidence>
<evidence type="ECO:0000313" key="9">
    <source>
        <dbReference type="Proteomes" id="UP001147782"/>
    </source>
</evidence>
<feature type="transmembrane region" description="Helical" evidence="6">
    <location>
        <begin position="155"/>
        <end position="179"/>
    </location>
</feature>
<feature type="transmembrane region" description="Helical" evidence="6">
    <location>
        <begin position="121"/>
        <end position="143"/>
    </location>
</feature>
<dbReference type="RefSeq" id="XP_056552374.1">
    <property type="nucleotide sequence ID" value="XM_056703374.1"/>
</dbReference>
<dbReference type="Gene3D" id="1.20.1250.20">
    <property type="entry name" value="MFS general substrate transporter like domains"/>
    <property type="match status" value="1"/>
</dbReference>
<evidence type="ECO:0000256" key="5">
    <source>
        <dbReference type="ARBA" id="ARBA00023136"/>
    </source>
</evidence>
<evidence type="ECO:0000256" key="6">
    <source>
        <dbReference type="SAM" id="Phobius"/>
    </source>
</evidence>
<comment type="similarity">
    <text evidence="2">Belongs to the major facilitator superfamily. Sugar transporter (TC 2.A.1.1) family.</text>
</comment>
<feature type="domain" description="Major facilitator superfamily (MFS) profile" evidence="7">
    <location>
        <begin position="23"/>
        <end position="467"/>
    </location>
</feature>
<reference evidence="8" key="1">
    <citation type="submission" date="2022-11" db="EMBL/GenBank/DDBJ databases">
        <authorList>
            <person name="Petersen C."/>
        </authorList>
    </citation>
    <scope>NUCLEOTIDE SEQUENCE</scope>
    <source>
        <strain evidence="8">IBT 29864</strain>
    </source>
</reference>
<dbReference type="AlphaFoldDB" id="A0A9W9V0W7"/>
<feature type="transmembrane region" description="Helical" evidence="6">
    <location>
        <begin position="375"/>
        <end position="402"/>
    </location>
</feature>
<evidence type="ECO:0000313" key="8">
    <source>
        <dbReference type="EMBL" id="KAJ5364748.1"/>
    </source>
</evidence>
<organism evidence="8 9">
    <name type="scientific">Penicillium cataractarum</name>
    <dbReference type="NCBI Taxonomy" id="2100454"/>
    <lineage>
        <taxon>Eukaryota</taxon>
        <taxon>Fungi</taxon>
        <taxon>Dikarya</taxon>
        <taxon>Ascomycota</taxon>
        <taxon>Pezizomycotina</taxon>
        <taxon>Eurotiomycetes</taxon>
        <taxon>Eurotiomycetidae</taxon>
        <taxon>Eurotiales</taxon>
        <taxon>Aspergillaceae</taxon>
        <taxon>Penicillium</taxon>
    </lineage>
</organism>
<dbReference type="InterPro" id="IPR020846">
    <property type="entry name" value="MFS_dom"/>
</dbReference>
<keyword evidence="3 6" id="KW-0812">Transmembrane</keyword>
<dbReference type="GO" id="GO:0005351">
    <property type="term" value="F:carbohydrate:proton symporter activity"/>
    <property type="evidence" value="ECO:0007669"/>
    <property type="project" value="TreeGrafter"/>
</dbReference>
<proteinExistence type="inferred from homology"/>
<feature type="transmembrane region" description="Helical" evidence="6">
    <location>
        <begin position="24"/>
        <end position="45"/>
    </location>
</feature>
<name>A0A9W9V0W7_9EURO</name>
<feature type="transmembrane region" description="Helical" evidence="6">
    <location>
        <begin position="444"/>
        <end position="463"/>
    </location>
</feature>
<feature type="transmembrane region" description="Helical" evidence="6">
    <location>
        <begin position="414"/>
        <end position="432"/>
    </location>
</feature>
<dbReference type="InterPro" id="IPR005828">
    <property type="entry name" value="MFS_sugar_transport-like"/>
</dbReference>
<keyword evidence="9" id="KW-1185">Reference proteome</keyword>
<dbReference type="EMBL" id="JAPZBS010000008">
    <property type="protein sequence ID" value="KAJ5364748.1"/>
    <property type="molecule type" value="Genomic_DNA"/>
</dbReference>
<dbReference type="PANTHER" id="PTHR48022:SF11">
    <property type="entry name" value="MONOSACCHARIDE TRANSPORTER (HXT8), PUTATIVE (AFU_ORTHOLOGUE AFUA_2G08120)-RELATED"/>
    <property type="match status" value="1"/>
</dbReference>
<evidence type="ECO:0000256" key="3">
    <source>
        <dbReference type="ARBA" id="ARBA00022692"/>
    </source>
</evidence>
<reference evidence="8" key="2">
    <citation type="journal article" date="2023" name="IMA Fungus">
        <title>Comparative genomic study of the Penicillium genus elucidates a diverse pangenome and 15 lateral gene transfer events.</title>
        <authorList>
            <person name="Petersen C."/>
            <person name="Sorensen T."/>
            <person name="Nielsen M.R."/>
            <person name="Sondergaard T.E."/>
            <person name="Sorensen J.L."/>
            <person name="Fitzpatrick D.A."/>
            <person name="Frisvad J.C."/>
            <person name="Nielsen K.L."/>
        </authorList>
    </citation>
    <scope>NUCLEOTIDE SEQUENCE</scope>
    <source>
        <strain evidence="8">IBT 29864</strain>
    </source>
</reference>
<gene>
    <name evidence="8" type="ORF">N7496_010461</name>
</gene>
<feature type="transmembrane region" description="Helical" evidence="6">
    <location>
        <begin position="279"/>
        <end position="298"/>
    </location>
</feature>
<evidence type="ECO:0000256" key="2">
    <source>
        <dbReference type="ARBA" id="ARBA00010992"/>
    </source>
</evidence>
<evidence type="ECO:0000256" key="4">
    <source>
        <dbReference type="ARBA" id="ARBA00022989"/>
    </source>
</evidence>
<protein>
    <submittedName>
        <fullName evidence="8">MFS transporter</fullName>
    </submittedName>
</protein>
<dbReference type="PROSITE" id="PS50850">
    <property type="entry name" value="MFS"/>
    <property type="match status" value="1"/>
</dbReference>
<dbReference type="Proteomes" id="UP001147782">
    <property type="component" value="Unassembled WGS sequence"/>
</dbReference>
<comment type="caution">
    <text evidence="8">The sequence shown here is derived from an EMBL/GenBank/DDBJ whole genome shotgun (WGS) entry which is preliminary data.</text>
</comment>
<sequence length="514" mass="56161">MDVPALNSIKPASLKANWYTTGKCIMIALSSFAYGYAGAIIATTLTQPSFVAAMGLDKASNEASLVGAINGLYYAGGVFGAFTGGWLSNQWGRKISAIVGNIILLISAAVMTGGVNVAMFVTFRFCSGVGSFVILATIPVWIAELSPPQIRGIMVDIHTVSMMTGYAAASYVGLGFYFVGGKNGWRGPMGLSAAWPCIALCASYWVPESPRYLVSRGRNTEALNVLLRTHADPQNDPTNEHARHELHLIEHQIELDALSTSKQRSYKTILKQASLRRRVWMTILLEFALMSSGVLVILNNGAIIWGGLGFETSQILNFQAGFQLCGLVFNLTAMIFVDRVKRTWLISFGLLACALIMMVEMLLQRSYLGTTNKPGLSAAASMIFIFQMTFSLFLDGASYFYIAEIWPSHLRPQGFAIGMATLCITNMVWLLAAPTAIEHISWKYYLFFVTIPAIAAAAVFFQYPDTLHKPLEEIAALFGDMERVVGHREDPNGDGIETEVDESKGQVAMIEQVE</sequence>
<dbReference type="GeneID" id="81442553"/>
<comment type="subcellular location">
    <subcellularLocation>
        <location evidence="1">Membrane</location>
        <topology evidence="1">Multi-pass membrane protein</topology>
    </subcellularLocation>
</comment>
<evidence type="ECO:0000256" key="1">
    <source>
        <dbReference type="ARBA" id="ARBA00004141"/>
    </source>
</evidence>
<dbReference type="OrthoDB" id="6612291at2759"/>
<dbReference type="Pfam" id="PF00083">
    <property type="entry name" value="Sugar_tr"/>
    <property type="match status" value="1"/>
</dbReference>
<keyword evidence="4 6" id="KW-1133">Transmembrane helix</keyword>
<dbReference type="GO" id="GO:0016020">
    <property type="term" value="C:membrane"/>
    <property type="evidence" value="ECO:0007669"/>
    <property type="project" value="UniProtKB-SubCell"/>
</dbReference>
<dbReference type="PANTHER" id="PTHR48022">
    <property type="entry name" value="PLASTIDIC GLUCOSE TRANSPORTER 4"/>
    <property type="match status" value="1"/>
</dbReference>
<feature type="transmembrane region" description="Helical" evidence="6">
    <location>
        <begin position="95"/>
        <end position="115"/>
    </location>
</feature>
<feature type="transmembrane region" description="Helical" evidence="6">
    <location>
        <begin position="318"/>
        <end position="337"/>
    </location>
</feature>
<feature type="transmembrane region" description="Helical" evidence="6">
    <location>
        <begin position="344"/>
        <end position="363"/>
    </location>
</feature>